<keyword evidence="3" id="KW-1185">Reference proteome</keyword>
<evidence type="ECO:0000256" key="1">
    <source>
        <dbReference type="SAM" id="MobiDB-lite"/>
    </source>
</evidence>
<dbReference type="AlphaFoldDB" id="A0A6A6UX96"/>
<dbReference type="OrthoDB" id="5430573at2759"/>
<feature type="region of interest" description="Disordered" evidence="1">
    <location>
        <begin position="1"/>
        <end position="94"/>
    </location>
</feature>
<reference evidence="2" key="1">
    <citation type="journal article" date="2020" name="Stud. Mycol.">
        <title>101 Dothideomycetes genomes: a test case for predicting lifestyles and emergence of pathogens.</title>
        <authorList>
            <person name="Haridas S."/>
            <person name="Albert R."/>
            <person name="Binder M."/>
            <person name="Bloem J."/>
            <person name="Labutti K."/>
            <person name="Salamov A."/>
            <person name="Andreopoulos B."/>
            <person name="Baker S."/>
            <person name="Barry K."/>
            <person name="Bills G."/>
            <person name="Bluhm B."/>
            <person name="Cannon C."/>
            <person name="Castanera R."/>
            <person name="Culley D."/>
            <person name="Daum C."/>
            <person name="Ezra D."/>
            <person name="Gonzalez J."/>
            <person name="Henrissat B."/>
            <person name="Kuo A."/>
            <person name="Liang C."/>
            <person name="Lipzen A."/>
            <person name="Lutzoni F."/>
            <person name="Magnuson J."/>
            <person name="Mondo S."/>
            <person name="Nolan M."/>
            <person name="Ohm R."/>
            <person name="Pangilinan J."/>
            <person name="Park H.-J."/>
            <person name="Ramirez L."/>
            <person name="Alfaro M."/>
            <person name="Sun H."/>
            <person name="Tritt A."/>
            <person name="Yoshinaga Y."/>
            <person name="Zwiers L.-H."/>
            <person name="Turgeon B."/>
            <person name="Goodwin S."/>
            <person name="Spatafora J."/>
            <person name="Crous P."/>
            <person name="Grigoriev I."/>
        </authorList>
    </citation>
    <scope>NUCLEOTIDE SEQUENCE</scope>
    <source>
        <strain evidence="2">CBS 119925</strain>
    </source>
</reference>
<feature type="compositionally biased region" description="Acidic residues" evidence="1">
    <location>
        <begin position="14"/>
        <end position="27"/>
    </location>
</feature>
<dbReference type="Proteomes" id="UP000799440">
    <property type="component" value="Unassembled WGS sequence"/>
</dbReference>
<dbReference type="EMBL" id="MU006629">
    <property type="protein sequence ID" value="KAF2741711.1"/>
    <property type="molecule type" value="Genomic_DNA"/>
</dbReference>
<feature type="compositionally biased region" description="Low complexity" evidence="1">
    <location>
        <begin position="1"/>
        <end position="13"/>
    </location>
</feature>
<gene>
    <name evidence="2" type="ORF">M011DRAFT_318724</name>
</gene>
<protein>
    <submittedName>
        <fullName evidence="2">Uncharacterized protein</fullName>
    </submittedName>
</protein>
<evidence type="ECO:0000313" key="3">
    <source>
        <dbReference type="Proteomes" id="UP000799440"/>
    </source>
</evidence>
<name>A0A6A6UX96_9PLEO</name>
<accession>A0A6A6UX96</accession>
<sequence length="240" mass="27320">MAAGQGVGAAANVAEDEEMEDVMDIDPETWQNAPHDPHPHLVQGFRVQRGSDSQHSGPPRKHVSDDDDEGDPSWTHTGEPEDIPPRGSKTMAWGRRGHSKFYINRKGPAATGYHRIESRPIFEEGETIDWLHNPPDELCVSNAENRIGEHKYGKTYRYTLKDFHGIYGVAFKAQMEKTFPGGNIQEGRAYELLNQARYEEWKHTTGRRPRFVPCYVRVGWKTGDGRIVSRGNFEVLYKFL</sequence>
<evidence type="ECO:0000313" key="2">
    <source>
        <dbReference type="EMBL" id="KAF2741711.1"/>
    </source>
</evidence>
<proteinExistence type="predicted"/>
<organism evidence="2 3">
    <name type="scientific">Sporormia fimetaria CBS 119925</name>
    <dbReference type="NCBI Taxonomy" id="1340428"/>
    <lineage>
        <taxon>Eukaryota</taxon>
        <taxon>Fungi</taxon>
        <taxon>Dikarya</taxon>
        <taxon>Ascomycota</taxon>
        <taxon>Pezizomycotina</taxon>
        <taxon>Dothideomycetes</taxon>
        <taxon>Pleosporomycetidae</taxon>
        <taxon>Pleosporales</taxon>
        <taxon>Sporormiaceae</taxon>
        <taxon>Sporormia</taxon>
    </lineage>
</organism>